<keyword evidence="3" id="KW-1185">Reference proteome</keyword>
<comment type="caution">
    <text evidence="2">The sequence shown here is derived from an EMBL/GenBank/DDBJ whole genome shotgun (WGS) entry which is preliminary data.</text>
</comment>
<evidence type="ECO:0000313" key="3">
    <source>
        <dbReference type="Proteomes" id="UP000239203"/>
    </source>
</evidence>
<dbReference type="PANTHER" id="PTHR46018:SF4">
    <property type="entry name" value="METALLO-HYDROLASE YHFI-RELATED"/>
    <property type="match status" value="1"/>
</dbReference>
<name>A0A2S6GUM4_9PSEU</name>
<dbReference type="InterPro" id="IPR001279">
    <property type="entry name" value="Metallo-B-lactamas"/>
</dbReference>
<gene>
    <name evidence="2" type="ORF">CLV40_104186</name>
</gene>
<dbReference type="Gene3D" id="3.60.15.10">
    <property type="entry name" value="Ribonuclease Z/Hydroxyacylglutathione hydrolase-like"/>
    <property type="match status" value="1"/>
</dbReference>
<dbReference type="OrthoDB" id="9800940at2"/>
<dbReference type="InterPro" id="IPR036866">
    <property type="entry name" value="RibonucZ/Hydroxyglut_hydro"/>
</dbReference>
<protein>
    <submittedName>
        <fullName evidence="2">Ribonuclease BN (tRNA processing enzyme)</fullName>
    </submittedName>
</protein>
<evidence type="ECO:0000313" key="2">
    <source>
        <dbReference type="EMBL" id="PPK68942.1"/>
    </source>
</evidence>
<sequence length="256" mass="27042">MLLTVLGCSGSVPGPDAPTSGYLLEADGFQLGVELGNGTFAALQAIRDPFAMDALLFSHLHADHCADFTALTVYRRYHPAPTRDPREHRLPVYAPKEAPARFANAYATDEADRAAADLSDVFDFRALSPGKLHIGPFEVVAAPAAHPCESFSFRISHGGRSLVYTGDTGVCAALAELAHGAEVILAEASWTHGSVDVPDLHLSGLEAGQVASAAGTSHLMLTHIAPWTDPAAVLAEARSAYDGEVTVVERGAQYRL</sequence>
<feature type="domain" description="Metallo-beta-lactamase" evidence="1">
    <location>
        <begin position="48"/>
        <end position="224"/>
    </location>
</feature>
<reference evidence="2 3" key="1">
    <citation type="submission" date="2018-02" db="EMBL/GenBank/DDBJ databases">
        <title>Genomic Encyclopedia of Archaeal and Bacterial Type Strains, Phase II (KMG-II): from individual species to whole genera.</title>
        <authorList>
            <person name="Goeker M."/>
        </authorList>
    </citation>
    <scope>NUCLEOTIDE SEQUENCE [LARGE SCALE GENOMIC DNA]</scope>
    <source>
        <strain evidence="2 3">YU 961-1</strain>
    </source>
</reference>
<proteinExistence type="predicted"/>
<dbReference type="Pfam" id="PF12706">
    <property type="entry name" value="Lactamase_B_2"/>
    <property type="match status" value="1"/>
</dbReference>
<dbReference type="Proteomes" id="UP000239203">
    <property type="component" value="Unassembled WGS sequence"/>
</dbReference>
<organism evidence="2 3">
    <name type="scientific">Actinokineospora auranticolor</name>
    <dbReference type="NCBI Taxonomy" id="155976"/>
    <lineage>
        <taxon>Bacteria</taxon>
        <taxon>Bacillati</taxon>
        <taxon>Actinomycetota</taxon>
        <taxon>Actinomycetes</taxon>
        <taxon>Pseudonocardiales</taxon>
        <taxon>Pseudonocardiaceae</taxon>
        <taxon>Actinokineospora</taxon>
    </lineage>
</organism>
<dbReference type="SUPFAM" id="SSF56281">
    <property type="entry name" value="Metallo-hydrolase/oxidoreductase"/>
    <property type="match status" value="1"/>
</dbReference>
<dbReference type="AlphaFoldDB" id="A0A2S6GUM4"/>
<accession>A0A2S6GUM4</accession>
<evidence type="ECO:0000259" key="1">
    <source>
        <dbReference type="Pfam" id="PF12706"/>
    </source>
</evidence>
<dbReference type="CDD" id="cd07716">
    <property type="entry name" value="RNaseZ_short-form-like_MBL-fold"/>
    <property type="match status" value="1"/>
</dbReference>
<dbReference type="PANTHER" id="PTHR46018">
    <property type="entry name" value="ZINC PHOSPHODIESTERASE ELAC PROTEIN 1"/>
    <property type="match status" value="1"/>
</dbReference>
<dbReference type="RefSeq" id="WP_104478486.1">
    <property type="nucleotide sequence ID" value="NZ_CP154825.1"/>
</dbReference>
<dbReference type="GO" id="GO:0042781">
    <property type="term" value="F:3'-tRNA processing endoribonuclease activity"/>
    <property type="evidence" value="ECO:0007669"/>
    <property type="project" value="TreeGrafter"/>
</dbReference>
<dbReference type="EMBL" id="PTIX01000004">
    <property type="protein sequence ID" value="PPK68942.1"/>
    <property type="molecule type" value="Genomic_DNA"/>
</dbReference>